<evidence type="ECO:0000313" key="8">
    <source>
        <dbReference type="Proteomes" id="UP000258309"/>
    </source>
</evidence>
<dbReference type="PROSITE" id="PS50118">
    <property type="entry name" value="HMG_BOX_2"/>
    <property type="match status" value="1"/>
</dbReference>
<dbReference type="Pfam" id="PF00536">
    <property type="entry name" value="SAM_1"/>
    <property type="match status" value="1"/>
</dbReference>
<dbReference type="InterPro" id="IPR013761">
    <property type="entry name" value="SAM/pointed_sf"/>
</dbReference>
<feature type="non-terminal residue" evidence="7">
    <location>
        <position position="512"/>
    </location>
</feature>
<dbReference type="SMART" id="SM00398">
    <property type="entry name" value="HMG"/>
    <property type="match status" value="1"/>
</dbReference>
<feature type="compositionally biased region" description="Basic and acidic residues" evidence="4">
    <location>
        <begin position="73"/>
        <end position="93"/>
    </location>
</feature>
<dbReference type="EMBL" id="NCSJ02000002">
    <property type="protein sequence ID" value="RFU36148.1"/>
    <property type="molecule type" value="Genomic_DNA"/>
</dbReference>
<feature type="compositionally biased region" description="Basic and acidic residues" evidence="4">
    <location>
        <begin position="212"/>
        <end position="222"/>
    </location>
</feature>
<evidence type="ECO:0008006" key="9">
    <source>
        <dbReference type="Google" id="ProtNLM"/>
    </source>
</evidence>
<accession>A0A3E2HRZ6</accession>
<reference evidence="7 8" key="1">
    <citation type="submission" date="2018-05" db="EMBL/GenBank/DDBJ databases">
        <title>Draft genome sequence of Scytalidium lignicola DSM 105466, a ubiquitous saprotrophic fungus.</title>
        <authorList>
            <person name="Buettner E."/>
            <person name="Gebauer A.M."/>
            <person name="Hofrichter M."/>
            <person name="Liers C."/>
            <person name="Kellner H."/>
        </authorList>
    </citation>
    <scope>NUCLEOTIDE SEQUENCE [LARGE SCALE GENOMIC DNA]</scope>
    <source>
        <strain evidence="7 8">DSM 105466</strain>
    </source>
</reference>
<dbReference type="SUPFAM" id="SSF47095">
    <property type="entry name" value="HMG-box"/>
    <property type="match status" value="1"/>
</dbReference>
<keyword evidence="1 3" id="KW-0238">DNA-binding</keyword>
<evidence type="ECO:0000256" key="3">
    <source>
        <dbReference type="PROSITE-ProRule" id="PRU00267"/>
    </source>
</evidence>
<organism evidence="7 8">
    <name type="scientific">Scytalidium lignicola</name>
    <name type="common">Hyphomycete</name>
    <dbReference type="NCBI Taxonomy" id="5539"/>
    <lineage>
        <taxon>Eukaryota</taxon>
        <taxon>Fungi</taxon>
        <taxon>Dikarya</taxon>
        <taxon>Ascomycota</taxon>
        <taxon>Pezizomycotina</taxon>
        <taxon>Leotiomycetes</taxon>
        <taxon>Leotiomycetes incertae sedis</taxon>
        <taxon>Scytalidium</taxon>
    </lineage>
</organism>
<dbReference type="InterPro" id="IPR036910">
    <property type="entry name" value="HMG_box_dom_sf"/>
</dbReference>
<feature type="compositionally biased region" description="Polar residues" evidence="4">
    <location>
        <begin position="252"/>
        <end position="274"/>
    </location>
</feature>
<dbReference type="PROSITE" id="PS50105">
    <property type="entry name" value="SAM_DOMAIN"/>
    <property type="match status" value="1"/>
</dbReference>
<dbReference type="GO" id="GO:0003677">
    <property type="term" value="F:DNA binding"/>
    <property type="evidence" value="ECO:0007669"/>
    <property type="project" value="UniProtKB-UniRule"/>
</dbReference>
<evidence type="ECO:0000259" key="6">
    <source>
        <dbReference type="PROSITE" id="PS50118"/>
    </source>
</evidence>
<evidence type="ECO:0000256" key="2">
    <source>
        <dbReference type="ARBA" id="ARBA00023242"/>
    </source>
</evidence>
<comment type="caution">
    <text evidence="7">The sequence shown here is derived from an EMBL/GenBank/DDBJ whole genome shotgun (WGS) entry which is preliminary data.</text>
</comment>
<feature type="compositionally biased region" description="Polar residues" evidence="4">
    <location>
        <begin position="225"/>
        <end position="243"/>
    </location>
</feature>
<dbReference type="OrthoDB" id="1919336at2759"/>
<dbReference type="Gene3D" id="1.10.150.50">
    <property type="entry name" value="Transcription Factor, Ets-1"/>
    <property type="match status" value="1"/>
</dbReference>
<dbReference type="GO" id="GO:0010468">
    <property type="term" value="P:regulation of gene expression"/>
    <property type="evidence" value="ECO:0007669"/>
    <property type="project" value="TreeGrafter"/>
</dbReference>
<evidence type="ECO:0000256" key="4">
    <source>
        <dbReference type="SAM" id="MobiDB-lite"/>
    </source>
</evidence>
<proteinExistence type="predicted"/>
<dbReference type="OMA" id="WREDHRD"/>
<feature type="domain" description="HMG box" evidence="6">
    <location>
        <begin position="116"/>
        <end position="182"/>
    </location>
</feature>
<evidence type="ECO:0000259" key="5">
    <source>
        <dbReference type="PROSITE" id="PS50105"/>
    </source>
</evidence>
<name>A0A3E2HRZ6_SCYLI</name>
<dbReference type="Gene3D" id="1.10.30.10">
    <property type="entry name" value="High mobility group box domain"/>
    <property type="match status" value="1"/>
</dbReference>
<dbReference type="InterPro" id="IPR001660">
    <property type="entry name" value="SAM"/>
</dbReference>
<feature type="region of interest" description="Disordered" evidence="4">
    <location>
        <begin position="206"/>
        <end position="393"/>
    </location>
</feature>
<dbReference type="PANTHER" id="PTHR46040:SF3">
    <property type="entry name" value="HIGH MOBILITY GROUP PROTEIN 2"/>
    <property type="match status" value="1"/>
</dbReference>
<evidence type="ECO:0000256" key="1">
    <source>
        <dbReference type="ARBA" id="ARBA00023125"/>
    </source>
</evidence>
<dbReference type="SUPFAM" id="SSF47769">
    <property type="entry name" value="SAM/Pointed domain"/>
    <property type="match status" value="1"/>
</dbReference>
<dbReference type="PANTHER" id="PTHR46040">
    <property type="entry name" value="HIGH MOBILITY GROUP PROTEIN 2"/>
    <property type="match status" value="1"/>
</dbReference>
<sequence>MTELEDIFAELGISQYLQDFLDQGFDTWETILDITESDFDVLGVKLGHRRRKIANSRGLSSDRALASPGRGTPSDDRQLDDSKSTSAKIDSRDGGNSVQGAKRKYRRHPKPDENAPERPPSAYVIFSNRMREDLKGRHLSFTEIAKLVGENWQTLSPAEKEPYEQQAFTAKEKYNQQLNEYKKTEQYKEYARYLADFKAKQMSQQQGTLNRADVDAAKRPKLDGNLNNGTASNVPSPRSTDTIASRMRVEPSGSSTGQWSSAQPSPPAQITSMPYLTAPHVSPKIQDSRAASSPAVLPGYRDSMHGAGAQTLPWRDSTREDNIAGPQQSARYGDRQPRYSSGLSNSEGLNLGNAVAHSRRTTLGQTPPLSTSESTASGSSSSSFFTPRTPMEPTVERSLHFPCLYPQKSAGGYENQLPPLRPPSLSPQSAMQSQQHSPSAIPPIMDFPTAMAPMRNYPGSNALQASLIDNREARIRDMLSTTSTEDHNLDPVSALLKAGEIVSRTSRNQRLS</sequence>
<feature type="DNA-binding region" description="HMG box" evidence="3">
    <location>
        <begin position="116"/>
        <end position="182"/>
    </location>
</feature>
<dbReference type="GO" id="GO:0005634">
    <property type="term" value="C:nucleus"/>
    <property type="evidence" value="ECO:0007669"/>
    <property type="project" value="UniProtKB-UniRule"/>
</dbReference>
<protein>
    <recommendedName>
        <fullName evidence="9">HMG box domain-containing protein</fullName>
    </recommendedName>
</protein>
<dbReference type="Pfam" id="PF00505">
    <property type="entry name" value="HMG_box"/>
    <property type="match status" value="1"/>
</dbReference>
<keyword evidence="8" id="KW-1185">Reference proteome</keyword>
<keyword evidence="2 3" id="KW-0539">Nucleus</keyword>
<feature type="region of interest" description="Disordered" evidence="4">
    <location>
        <begin position="57"/>
        <end position="120"/>
    </location>
</feature>
<feature type="domain" description="SAM" evidence="5">
    <location>
        <begin position="1"/>
        <end position="56"/>
    </location>
</feature>
<dbReference type="InterPro" id="IPR051965">
    <property type="entry name" value="ChromReg_NeuronalGeneExpr"/>
</dbReference>
<dbReference type="STRING" id="5539.A0A3E2HRZ6"/>
<evidence type="ECO:0000313" key="7">
    <source>
        <dbReference type="EMBL" id="RFU36148.1"/>
    </source>
</evidence>
<dbReference type="Proteomes" id="UP000258309">
    <property type="component" value="Unassembled WGS sequence"/>
</dbReference>
<feature type="compositionally biased region" description="Low complexity" evidence="4">
    <location>
        <begin position="370"/>
        <end position="383"/>
    </location>
</feature>
<feature type="non-terminal residue" evidence="7">
    <location>
        <position position="1"/>
    </location>
</feature>
<dbReference type="InterPro" id="IPR009071">
    <property type="entry name" value="HMG_box_dom"/>
</dbReference>
<feature type="compositionally biased region" description="Low complexity" evidence="4">
    <location>
        <begin position="340"/>
        <end position="353"/>
    </location>
</feature>
<gene>
    <name evidence="7" type="ORF">B7463_g234</name>
</gene>
<dbReference type="AlphaFoldDB" id="A0A3E2HRZ6"/>
<feature type="region of interest" description="Disordered" evidence="4">
    <location>
        <begin position="410"/>
        <end position="442"/>
    </location>
</feature>